<keyword evidence="1" id="KW-0732">Signal</keyword>
<dbReference type="KEGG" id="ccac:CcaHIS019_0202520"/>
<keyword evidence="3" id="KW-1185">Reference proteome</keyword>
<dbReference type="Proteomes" id="UP001233271">
    <property type="component" value="Chromosome 2"/>
</dbReference>
<dbReference type="RefSeq" id="XP_060454156.1">
    <property type="nucleotide sequence ID" value="XM_060597243.1"/>
</dbReference>
<evidence type="ECO:0008006" key="4">
    <source>
        <dbReference type="Google" id="ProtNLM"/>
    </source>
</evidence>
<evidence type="ECO:0000313" key="3">
    <source>
        <dbReference type="Proteomes" id="UP001233271"/>
    </source>
</evidence>
<dbReference type="AlphaFoldDB" id="A0AA48I886"/>
<organism evidence="2 3">
    <name type="scientific">Cutaneotrichosporon cavernicola</name>
    <dbReference type="NCBI Taxonomy" id="279322"/>
    <lineage>
        <taxon>Eukaryota</taxon>
        <taxon>Fungi</taxon>
        <taxon>Dikarya</taxon>
        <taxon>Basidiomycota</taxon>
        <taxon>Agaricomycotina</taxon>
        <taxon>Tremellomycetes</taxon>
        <taxon>Trichosporonales</taxon>
        <taxon>Trichosporonaceae</taxon>
        <taxon>Cutaneotrichosporon</taxon>
    </lineage>
</organism>
<evidence type="ECO:0000313" key="2">
    <source>
        <dbReference type="EMBL" id="BEI88890.1"/>
    </source>
</evidence>
<feature type="chain" id="PRO_5041263695" description="Ricin B lectin domain-containing protein" evidence="1">
    <location>
        <begin position="19"/>
        <end position="156"/>
    </location>
</feature>
<accession>A0AA48I886</accession>
<evidence type="ECO:0000256" key="1">
    <source>
        <dbReference type="SAM" id="SignalP"/>
    </source>
</evidence>
<dbReference type="SUPFAM" id="SSF50370">
    <property type="entry name" value="Ricin B-like lectins"/>
    <property type="match status" value="1"/>
</dbReference>
<sequence>MVAFTTLLTVLASTAALAAPHEPRAPTQIQSRVSNTRVGNLCIGPGGTNGEDLTLMSCSDKNAEAQFSNSQIVMNNGVAEVQAGMNIIPWVHVRPATQTEPQASKQRWTMPTVEGYVRFQATDWQCLTVGDVMPGPAKLLMEPCRAADVNQDFMLI</sequence>
<dbReference type="PROSITE" id="PS50231">
    <property type="entry name" value="RICIN_B_LECTIN"/>
    <property type="match status" value="1"/>
</dbReference>
<dbReference type="EMBL" id="AP028213">
    <property type="protein sequence ID" value="BEI88890.1"/>
    <property type="molecule type" value="Genomic_DNA"/>
</dbReference>
<dbReference type="InterPro" id="IPR035992">
    <property type="entry name" value="Ricin_B-like_lectins"/>
</dbReference>
<gene>
    <name evidence="2" type="ORF">CcaverHIS019_0202520</name>
</gene>
<dbReference type="GeneID" id="85492761"/>
<protein>
    <recommendedName>
        <fullName evidence="4">Ricin B lectin domain-containing protein</fullName>
    </recommendedName>
</protein>
<reference evidence="2" key="1">
    <citation type="journal article" date="2023" name="BMC Genomics">
        <title>Chromosome-level genome assemblies of Cutaneotrichosporon spp. (Trichosporonales, Basidiomycota) reveal imbalanced evolution between nucleotide sequences and chromosome synteny.</title>
        <authorList>
            <person name="Kobayashi Y."/>
            <person name="Kayamori A."/>
            <person name="Aoki K."/>
            <person name="Shiwa Y."/>
            <person name="Matsutani M."/>
            <person name="Fujita N."/>
            <person name="Sugita T."/>
            <person name="Iwasaki W."/>
            <person name="Tanaka N."/>
            <person name="Takashima M."/>
        </authorList>
    </citation>
    <scope>NUCLEOTIDE SEQUENCE</scope>
    <source>
        <strain evidence="2">HIS019</strain>
    </source>
</reference>
<proteinExistence type="predicted"/>
<feature type="signal peptide" evidence="1">
    <location>
        <begin position="1"/>
        <end position="18"/>
    </location>
</feature>
<name>A0AA48I886_9TREE</name>